<name>A0A172U052_9BACT</name>
<evidence type="ECO:0000313" key="2">
    <source>
        <dbReference type="Proteomes" id="UP000077177"/>
    </source>
</evidence>
<dbReference type="STRING" id="1492898.SY85_19865"/>
<protein>
    <submittedName>
        <fullName evidence="1">Uncharacterized protein</fullName>
    </submittedName>
</protein>
<sequence length="212" mass="22941">MRKTLYSLLVLALGFTACDKEEIKDVPELPVEATMTRTLDFTLLGTEKDTTYAHKEKIKATALFGNDAIIMGSEMNVFLVTIDAGPGVTTDGAGDFVQFVIDPAKLKADYVGKYGLGVQADLPVKHIHYSYITNKVSGAYSARLYGTNFGNTITGELNITQYDAARNTISGTYAIVGKLYSDPTDPSTASRIDDECDLAVAGTFTNVKIKKN</sequence>
<dbReference type="AlphaFoldDB" id="A0A172U052"/>
<proteinExistence type="predicted"/>
<evidence type="ECO:0000313" key="1">
    <source>
        <dbReference type="EMBL" id="ANE52403.1"/>
    </source>
</evidence>
<dbReference type="Proteomes" id="UP000077177">
    <property type="component" value="Chromosome"/>
</dbReference>
<organism evidence="1 2">
    <name type="scientific">Flavisolibacter tropicus</name>
    <dbReference type="NCBI Taxonomy" id="1492898"/>
    <lineage>
        <taxon>Bacteria</taxon>
        <taxon>Pseudomonadati</taxon>
        <taxon>Bacteroidota</taxon>
        <taxon>Chitinophagia</taxon>
        <taxon>Chitinophagales</taxon>
        <taxon>Chitinophagaceae</taxon>
        <taxon>Flavisolibacter</taxon>
    </lineage>
</organism>
<reference evidence="2" key="1">
    <citation type="submission" date="2015-01" db="EMBL/GenBank/DDBJ databases">
        <title>Flavisolibacter sp./LCS9/ whole genome sequencing.</title>
        <authorList>
            <person name="Kim M.K."/>
            <person name="Srinivasan S."/>
            <person name="Lee J.-J."/>
        </authorList>
    </citation>
    <scope>NUCLEOTIDE SEQUENCE [LARGE SCALE GENOMIC DNA]</scope>
    <source>
        <strain evidence="2">LCS9</strain>
    </source>
</reference>
<dbReference type="KEGG" id="fla:SY85_19865"/>
<dbReference type="RefSeq" id="WP_066406823.1">
    <property type="nucleotide sequence ID" value="NZ_CP011390.1"/>
</dbReference>
<gene>
    <name evidence="1" type="ORF">SY85_19865</name>
</gene>
<keyword evidence="2" id="KW-1185">Reference proteome</keyword>
<dbReference type="EMBL" id="CP011390">
    <property type="protein sequence ID" value="ANE52403.1"/>
    <property type="molecule type" value="Genomic_DNA"/>
</dbReference>
<accession>A0A172U052</accession>
<dbReference type="PROSITE" id="PS51257">
    <property type="entry name" value="PROKAR_LIPOPROTEIN"/>
    <property type="match status" value="1"/>
</dbReference>
<reference evidence="1 2" key="2">
    <citation type="journal article" date="2016" name="Int. J. Syst. Evol. Microbiol.">
        <title>Flavisolibacter tropicus sp. nov., isolated from tropical soil.</title>
        <authorList>
            <person name="Lee J.J."/>
            <person name="Kang M.S."/>
            <person name="Kim G.S."/>
            <person name="Lee C.S."/>
            <person name="Lim S."/>
            <person name="Lee J."/>
            <person name="Roh S.H."/>
            <person name="Kang H."/>
            <person name="Ha J.M."/>
            <person name="Bae S."/>
            <person name="Jung H.Y."/>
            <person name="Kim M.K."/>
        </authorList>
    </citation>
    <scope>NUCLEOTIDE SEQUENCE [LARGE SCALE GENOMIC DNA]</scope>
    <source>
        <strain evidence="1 2">LCS9</strain>
    </source>
</reference>
<dbReference type="OrthoDB" id="850811at2"/>